<sequence length="157" mass="16036">MSDIGVLGTGNTAANPLDARRQAAANANAADGQFDDVLGRAAGGSGNAAATAAAPGVSARHGMADPARWAAAHGAPAGSPAVKSEAAEQLSDYLSMPLGKRMFYMMLASMGISKEQYDAMSPEDKAKVAQQIAQRLKDNAESQKQVAAHKDEPAVAI</sequence>
<evidence type="ECO:0000256" key="1">
    <source>
        <dbReference type="SAM" id="MobiDB-lite"/>
    </source>
</evidence>
<dbReference type="EMBL" id="NEVS01000004">
    <property type="protein sequence ID" value="OZI61032.1"/>
    <property type="molecule type" value="Genomic_DNA"/>
</dbReference>
<gene>
    <name evidence="2" type="ORF">CAL28_16930</name>
</gene>
<name>A0A261UI13_9BORD</name>
<feature type="compositionally biased region" description="Basic and acidic residues" evidence="1">
    <location>
        <begin position="148"/>
        <end position="157"/>
    </location>
</feature>
<evidence type="ECO:0000313" key="3">
    <source>
        <dbReference type="Proteomes" id="UP000215767"/>
    </source>
</evidence>
<evidence type="ECO:0000313" key="2">
    <source>
        <dbReference type="EMBL" id="OZI61032.1"/>
    </source>
</evidence>
<proteinExistence type="predicted"/>
<dbReference type="RefSeq" id="WP_094842442.1">
    <property type="nucleotide sequence ID" value="NZ_NEVS01000004.1"/>
</dbReference>
<accession>A0A261UI13</accession>
<dbReference type="OrthoDB" id="8641953at2"/>
<dbReference type="Proteomes" id="UP000215767">
    <property type="component" value="Unassembled WGS sequence"/>
</dbReference>
<organism evidence="2 3">
    <name type="scientific">Bordetella genomosp. 11</name>
    <dbReference type="NCBI Taxonomy" id="1416808"/>
    <lineage>
        <taxon>Bacteria</taxon>
        <taxon>Pseudomonadati</taxon>
        <taxon>Pseudomonadota</taxon>
        <taxon>Betaproteobacteria</taxon>
        <taxon>Burkholderiales</taxon>
        <taxon>Alcaligenaceae</taxon>
        <taxon>Bordetella</taxon>
    </lineage>
</organism>
<dbReference type="AlphaFoldDB" id="A0A261UI13"/>
<reference evidence="3" key="1">
    <citation type="submission" date="2017-05" db="EMBL/GenBank/DDBJ databases">
        <title>Complete and WGS of Bordetella genogroups.</title>
        <authorList>
            <person name="Spilker T."/>
            <person name="Lipuma J."/>
        </authorList>
    </citation>
    <scope>NUCLEOTIDE SEQUENCE [LARGE SCALE GENOMIC DNA]</scope>
    <source>
        <strain evidence="3">AU8856</strain>
    </source>
</reference>
<comment type="caution">
    <text evidence="2">The sequence shown here is derived from an EMBL/GenBank/DDBJ whole genome shotgun (WGS) entry which is preliminary data.</text>
</comment>
<protein>
    <submittedName>
        <fullName evidence="2">Uncharacterized protein</fullName>
    </submittedName>
</protein>
<keyword evidence="3" id="KW-1185">Reference proteome</keyword>
<feature type="region of interest" description="Disordered" evidence="1">
    <location>
        <begin position="137"/>
        <end position="157"/>
    </location>
</feature>